<evidence type="ECO:0000256" key="1">
    <source>
        <dbReference type="ARBA" id="ARBA00023125"/>
    </source>
</evidence>
<dbReference type="PRINTS" id="PR00038">
    <property type="entry name" value="HTHLUXR"/>
</dbReference>
<sequence length="199" mass="22206">MSEKKAVSIANVLIYSEDVFSTLGLTTLIKFYRPSLRISHIASPEDAYAVSCNKVRFVIAVATQTTNLMSLMNTMQYLREAKPDVPCLLLSDDLDPVLPALMPDIPTLCLNTPIRHIYESISRLLSRKGTVSLRYPALPLLTQRQREVLCLLASGASAQDVSTELGISLKTAYVHRRDILMRLNISPSYYRGVFTARLS</sequence>
<gene>
    <name evidence="3" type="ORF">E0L21_09965</name>
</gene>
<protein>
    <submittedName>
        <fullName evidence="3">Helix-turn-helix transcriptional regulator</fullName>
    </submittedName>
</protein>
<dbReference type="SUPFAM" id="SSF46894">
    <property type="entry name" value="C-terminal effector domain of the bipartite response regulators"/>
    <property type="match status" value="1"/>
</dbReference>
<dbReference type="OrthoDB" id="9808843at2"/>
<dbReference type="CDD" id="cd06170">
    <property type="entry name" value="LuxR_C_like"/>
    <property type="match status" value="1"/>
</dbReference>
<dbReference type="PROSITE" id="PS50043">
    <property type="entry name" value="HTH_LUXR_2"/>
    <property type="match status" value="1"/>
</dbReference>
<dbReference type="Gene3D" id="1.10.10.10">
    <property type="entry name" value="Winged helix-like DNA-binding domain superfamily/Winged helix DNA-binding domain"/>
    <property type="match status" value="1"/>
</dbReference>
<evidence type="ECO:0000259" key="2">
    <source>
        <dbReference type="PROSITE" id="PS50043"/>
    </source>
</evidence>
<accession>A0A4R0HGM9</accession>
<dbReference type="InterPro" id="IPR000792">
    <property type="entry name" value="Tscrpt_reg_LuxR_C"/>
</dbReference>
<dbReference type="Proteomes" id="UP000291793">
    <property type="component" value="Unassembled WGS sequence"/>
</dbReference>
<dbReference type="Pfam" id="PF00196">
    <property type="entry name" value="GerE"/>
    <property type="match status" value="1"/>
</dbReference>
<dbReference type="GO" id="GO:0006355">
    <property type="term" value="P:regulation of DNA-templated transcription"/>
    <property type="evidence" value="ECO:0007669"/>
    <property type="project" value="InterPro"/>
</dbReference>
<name>A0A4R0HGM9_9ENTR</name>
<proteinExistence type="predicted"/>
<reference evidence="3 4" key="1">
    <citation type="submission" date="2019-02" db="EMBL/GenBank/DDBJ databases">
        <title>The draft genome of Kosakonia quasisacchari strain WCHKQ120001.</title>
        <authorList>
            <person name="Wang C."/>
            <person name="Feng Y."/>
            <person name="Zong Z."/>
        </authorList>
    </citation>
    <scope>NUCLEOTIDE SEQUENCE [LARGE SCALE GENOMIC DNA]</scope>
    <source>
        <strain evidence="3 4">WCHKQ120001</strain>
    </source>
</reference>
<dbReference type="EMBL" id="SJOP01000007">
    <property type="protein sequence ID" value="TCC09573.1"/>
    <property type="molecule type" value="Genomic_DNA"/>
</dbReference>
<dbReference type="SMART" id="SM00421">
    <property type="entry name" value="HTH_LUXR"/>
    <property type="match status" value="1"/>
</dbReference>
<feature type="domain" description="HTH luxR-type" evidence="2">
    <location>
        <begin position="134"/>
        <end position="199"/>
    </location>
</feature>
<evidence type="ECO:0000313" key="3">
    <source>
        <dbReference type="EMBL" id="TCC09573.1"/>
    </source>
</evidence>
<dbReference type="GO" id="GO:0003677">
    <property type="term" value="F:DNA binding"/>
    <property type="evidence" value="ECO:0007669"/>
    <property type="project" value="UniProtKB-KW"/>
</dbReference>
<dbReference type="AlphaFoldDB" id="A0A4R0HGM9"/>
<organism evidence="3 4">
    <name type="scientific">Kosakonia quasisacchari</name>
    <dbReference type="NCBI Taxonomy" id="2529380"/>
    <lineage>
        <taxon>Bacteria</taxon>
        <taxon>Pseudomonadati</taxon>
        <taxon>Pseudomonadota</taxon>
        <taxon>Gammaproteobacteria</taxon>
        <taxon>Enterobacterales</taxon>
        <taxon>Enterobacteriaceae</taxon>
        <taxon>Kosakonia</taxon>
    </lineage>
</organism>
<evidence type="ECO:0000313" key="4">
    <source>
        <dbReference type="Proteomes" id="UP000291793"/>
    </source>
</evidence>
<dbReference type="RefSeq" id="WP_131409011.1">
    <property type="nucleotide sequence ID" value="NZ_CATKPI010000068.1"/>
</dbReference>
<dbReference type="InterPro" id="IPR036388">
    <property type="entry name" value="WH-like_DNA-bd_sf"/>
</dbReference>
<keyword evidence="4" id="KW-1185">Reference proteome</keyword>
<comment type="caution">
    <text evidence="3">The sequence shown here is derived from an EMBL/GenBank/DDBJ whole genome shotgun (WGS) entry which is preliminary data.</text>
</comment>
<keyword evidence="1" id="KW-0238">DNA-binding</keyword>
<dbReference type="InterPro" id="IPR016032">
    <property type="entry name" value="Sig_transdc_resp-reg_C-effctor"/>
</dbReference>